<dbReference type="PANTHER" id="PTHR44196:SF1">
    <property type="entry name" value="DEHYDROGENASE_REDUCTASE SDR FAMILY MEMBER 7B"/>
    <property type="match status" value="1"/>
</dbReference>
<dbReference type="RefSeq" id="WP_268008323.1">
    <property type="nucleotide sequence ID" value="NZ_BSUT01000001.1"/>
</dbReference>
<comment type="similarity">
    <text evidence="1">Belongs to the short-chain dehydrogenases/reductases (SDR) family.</text>
</comment>
<keyword evidence="2" id="KW-0560">Oxidoreductase</keyword>
<dbReference type="PRINTS" id="PR00081">
    <property type="entry name" value="GDHRDH"/>
</dbReference>
<accession>A0ABY6ZN85</accession>
<protein>
    <submittedName>
        <fullName evidence="5">SDR family oxidoreductase</fullName>
    </submittedName>
</protein>
<reference evidence="5" key="1">
    <citation type="submission" date="2022-08" db="EMBL/GenBank/DDBJ databases">
        <title>Alicyclobacillus fastidiosus DSM 17978, complete genome.</title>
        <authorList>
            <person name="Wang Q."/>
            <person name="Cai R."/>
            <person name="Wang Z."/>
        </authorList>
    </citation>
    <scope>NUCLEOTIDE SEQUENCE</scope>
    <source>
        <strain evidence="5">DSM 17978</strain>
    </source>
</reference>
<organism evidence="5 6">
    <name type="scientific">Alicyclobacillus fastidiosus</name>
    <dbReference type="NCBI Taxonomy" id="392011"/>
    <lineage>
        <taxon>Bacteria</taxon>
        <taxon>Bacillati</taxon>
        <taxon>Bacillota</taxon>
        <taxon>Bacilli</taxon>
        <taxon>Bacillales</taxon>
        <taxon>Alicyclobacillaceae</taxon>
        <taxon>Alicyclobacillus</taxon>
    </lineage>
</organism>
<dbReference type="SMART" id="SM00822">
    <property type="entry name" value="PKS_KR"/>
    <property type="match status" value="1"/>
</dbReference>
<evidence type="ECO:0000259" key="4">
    <source>
        <dbReference type="SMART" id="SM00822"/>
    </source>
</evidence>
<evidence type="ECO:0000313" key="5">
    <source>
        <dbReference type="EMBL" id="WAH44430.1"/>
    </source>
</evidence>
<keyword evidence="6" id="KW-1185">Reference proteome</keyword>
<dbReference type="InterPro" id="IPR002347">
    <property type="entry name" value="SDR_fam"/>
</dbReference>
<name>A0ABY6ZN85_9BACL</name>
<evidence type="ECO:0000256" key="1">
    <source>
        <dbReference type="ARBA" id="ARBA00006484"/>
    </source>
</evidence>
<dbReference type="PROSITE" id="PS00061">
    <property type="entry name" value="ADH_SHORT"/>
    <property type="match status" value="1"/>
</dbReference>
<gene>
    <name evidence="5" type="ORF">NZD89_14160</name>
</gene>
<evidence type="ECO:0000256" key="3">
    <source>
        <dbReference type="SAM" id="MobiDB-lite"/>
    </source>
</evidence>
<dbReference type="PANTHER" id="PTHR44196">
    <property type="entry name" value="DEHYDROGENASE/REDUCTASE SDR FAMILY MEMBER 7B"/>
    <property type="match status" value="1"/>
</dbReference>
<feature type="compositionally biased region" description="Polar residues" evidence="3">
    <location>
        <begin position="287"/>
        <end position="301"/>
    </location>
</feature>
<dbReference type="Proteomes" id="UP001164761">
    <property type="component" value="Chromosome"/>
</dbReference>
<evidence type="ECO:0000313" key="6">
    <source>
        <dbReference type="Proteomes" id="UP001164761"/>
    </source>
</evidence>
<feature type="domain" description="Ketoreductase" evidence="4">
    <location>
        <begin position="7"/>
        <end position="186"/>
    </location>
</feature>
<dbReference type="InterPro" id="IPR057326">
    <property type="entry name" value="KR_dom"/>
</dbReference>
<dbReference type="EMBL" id="CP104067">
    <property type="protein sequence ID" value="WAH44430.1"/>
    <property type="molecule type" value="Genomic_DNA"/>
</dbReference>
<dbReference type="InterPro" id="IPR020904">
    <property type="entry name" value="Sc_DH/Rdtase_CS"/>
</dbReference>
<proteinExistence type="inferred from homology"/>
<dbReference type="InterPro" id="IPR036291">
    <property type="entry name" value="NAD(P)-bd_dom_sf"/>
</dbReference>
<dbReference type="CDD" id="cd05233">
    <property type="entry name" value="SDR_c"/>
    <property type="match status" value="1"/>
</dbReference>
<dbReference type="Gene3D" id="3.40.50.720">
    <property type="entry name" value="NAD(P)-binding Rossmann-like Domain"/>
    <property type="match status" value="1"/>
</dbReference>
<dbReference type="SUPFAM" id="SSF51735">
    <property type="entry name" value="NAD(P)-binding Rossmann-fold domains"/>
    <property type="match status" value="1"/>
</dbReference>
<feature type="region of interest" description="Disordered" evidence="3">
    <location>
        <begin position="273"/>
        <end position="301"/>
    </location>
</feature>
<dbReference type="Pfam" id="PF00106">
    <property type="entry name" value="adh_short"/>
    <property type="match status" value="1"/>
</dbReference>
<evidence type="ECO:0000256" key="2">
    <source>
        <dbReference type="ARBA" id="ARBA00023002"/>
    </source>
</evidence>
<sequence length="301" mass="33493">MSGLANQVVAIVGGSSGIGRESALLFATQGTQTLLIARGRERLRESVDEIRANGGKAQEFPADITSPDEVIQLANQIRSQFGRVDVLIYGAAEFYLSPVEMMDCGLAKHAMEVNYWGAVNVTKSFLPLIRNGERKTIVFISSLSVPCTPPFFAAYAATKHALRGLALSLRQELKPEGIRVQMITPGPVDTPLIENYLHRGMYRLPPGIPVLQPRITAKQIYKAVIQRKQDVVVPKRMGWAARLAYAFPSLVESYYRLSVPDWSQSIQTQIEKHKHRKHRTLEPHPTFVQSNSTVTTSEPEE</sequence>